<sequence>MIIRQVKNLTQTGTVKELTQAYKELQLCAPLDMALDTPATHLIHYDTLKSHLMRHVNLDQATNLQSLYCKAEKAEQMSNTLHKAQTRKREQHKDSHPTGRSNQLPGNNSNNLNHKPEGSNGHGNGNNSQSNCTHFCITSTQDNQAKGKAQGESNSTHVDNNNVNSGHVDTFNANTIVK</sequence>
<accession>A0ACC2S8R0</accession>
<dbReference type="Proteomes" id="UP001165960">
    <property type="component" value="Unassembled WGS sequence"/>
</dbReference>
<keyword evidence="2" id="KW-1185">Reference proteome</keyword>
<comment type="caution">
    <text evidence="1">The sequence shown here is derived from an EMBL/GenBank/DDBJ whole genome shotgun (WGS) entry which is preliminary data.</text>
</comment>
<protein>
    <submittedName>
        <fullName evidence="1">Uncharacterized protein</fullName>
    </submittedName>
</protein>
<organism evidence="1 2">
    <name type="scientific">Entomophthora muscae</name>
    <dbReference type="NCBI Taxonomy" id="34485"/>
    <lineage>
        <taxon>Eukaryota</taxon>
        <taxon>Fungi</taxon>
        <taxon>Fungi incertae sedis</taxon>
        <taxon>Zoopagomycota</taxon>
        <taxon>Entomophthoromycotina</taxon>
        <taxon>Entomophthoromycetes</taxon>
        <taxon>Entomophthorales</taxon>
        <taxon>Entomophthoraceae</taxon>
        <taxon>Entomophthora</taxon>
    </lineage>
</organism>
<evidence type="ECO:0000313" key="2">
    <source>
        <dbReference type="Proteomes" id="UP001165960"/>
    </source>
</evidence>
<evidence type="ECO:0000313" key="1">
    <source>
        <dbReference type="EMBL" id="KAJ9058715.1"/>
    </source>
</evidence>
<reference evidence="1" key="1">
    <citation type="submission" date="2022-04" db="EMBL/GenBank/DDBJ databases">
        <title>Genome of the entomopathogenic fungus Entomophthora muscae.</title>
        <authorList>
            <person name="Elya C."/>
            <person name="Lovett B.R."/>
            <person name="Lee E."/>
            <person name="Macias A.M."/>
            <person name="Hajek A.E."/>
            <person name="De Bivort B.L."/>
            <person name="Kasson M.T."/>
            <person name="De Fine Licht H.H."/>
            <person name="Stajich J.E."/>
        </authorList>
    </citation>
    <scope>NUCLEOTIDE SEQUENCE</scope>
    <source>
        <strain evidence="1">Berkeley</strain>
    </source>
</reference>
<dbReference type="EMBL" id="QTSX02005710">
    <property type="protein sequence ID" value="KAJ9058715.1"/>
    <property type="molecule type" value="Genomic_DNA"/>
</dbReference>
<gene>
    <name evidence="1" type="ORF">DSO57_1009548</name>
</gene>
<name>A0ACC2S8R0_9FUNG</name>
<proteinExistence type="predicted"/>